<dbReference type="InterPro" id="IPR051163">
    <property type="entry name" value="Sodium:Solute_Symporter_SSF"/>
</dbReference>
<evidence type="ECO:0008006" key="15">
    <source>
        <dbReference type="Google" id="ProtNLM"/>
    </source>
</evidence>
<dbReference type="PANTHER" id="PTHR42985">
    <property type="entry name" value="SODIUM-COUPLED MONOCARBOXYLATE TRANSPORTER"/>
    <property type="match status" value="1"/>
</dbReference>
<feature type="transmembrane region" description="Helical" evidence="12">
    <location>
        <begin position="347"/>
        <end position="369"/>
    </location>
</feature>
<comment type="subcellular location">
    <subcellularLocation>
        <location evidence="1">Cell membrane</location>
        <topology evidence="1">Multi-pass membrane protein</topology>
    </subcellularLocation>
</comment>
<evidence type="ECO:0000256" key="1">
    <source>
        <dbReference type="ARBA" id="ARBA00004651"/>
    </source>
</evidence>
<keyword evidence="9 12" id="KW-0472">Membrane</keyword>
<dbReference type="GO" id="GO:0070062">
    <property type="term" value="C:extracellular exosome"/>
    <property type="evidence" value="ECO:0007669"/>
    <property type="project" value="TreeGrafter"/>
</dbReference>
<sequence length="502" mass="54872">LAAVDGNQTGFVLADYAVFSAMLLISMAIGLFQALKKKPRDATAEDFFTGGRSLPAVPVGLSLCASFMSAVQVLGVPAEAFRYGFKFLYMCLGQSINSLLTAYLFLPVFYRLRITSTNQVIMTTGLNMWVSLFSTGIICTLYTTLGGMKAVIWTDVFQILVMLSGFVAIFIHGTVLVGGPARVLEIANNGSRVNFDNFSVDPRQRYTFWSLSVGGTLVWLSMYGVNQAQVQRYISCRTEREAQWALFVNQVGLCLIVSSAGTCGIVMFAYYISCDPLKSGKITAPDLYMPYFVLDIFRSHPGFPGLFLACAYSGTLSTASTSINAMAAVTMEDLLQPRLHRMPQKKLVLLSKSLSFLYGAACITVAALSSFLDWGVLQGSFTVMGVVSGPILGVFILGMFVPMTNRMGAFSGLFVGFCVSLWLAIGSTLYPPSEKTMGVLPSFTEDCGSTNISGNSRPSQDLHSISTKLHPDNEWSVSIKVYRSQKKYMHFVFDFTVITSVW</sequence>
<organism evidence="13 14">
    <name type="scientific">Salarias fasciatus</name>
    <name type="common">Jewelled blenny</name>
    <name type="synonym">Blennius fasciatus</name>
    <dbReference type="NCBI Taxonomy" id="181472"/>
    <lineage>
        <taxon>Eukaryota</taxon>
        <taxon>Metazoa</taxon>
        <taxon>Chordata</taxon>
        <taxon>Craniata</taxon>
        <taxon>Vertebrata</taxon>
        <taxon>Euteleostomi</taxon>
        <taxon>Actinopterygii</taxon>
        <taxon>Neopterygii</taxon>
        <taxon>Teleostei</taxon>
        <taxon>Neoteleostei</taxon>
        <taxon>Acanthomorphata</taxon>
        <taxon>Ovalentaria</taxon>
        <taxon>Blenniimorphae</taxon>
        <taxon>Blenniiformes</taxon>
        <taxon>Blennioidei</taxon>
        <taxon>Blenniidae</taxon>
        <taxon>Salariinae</taxon>
        <taxon>Salarias</taxon>
    </lineage>
</organism>
<feature type="transmembrane region" description="Helical" evidence="12">
    <location>
        <begin position="126"/>
        <end position="145"/>
    </location>
</feature>
<dbReference type="GO" id="GO:0006814">
    <property type="term" value="P:sodium ion transport"/>
    <property type="evidence" value="ECO:0007669"/>
    <property type="project" value="UniProtKB-KW"/>
</dbReference>
<comment type="similarity">
    <text evidence="2 11">Belongs to the sodium:solute symporter (SSF) (TC 2.A.21) family.</text>
</comment>
<proteinExistence type="inferred from homology"/>
<keyword evidence="10" id="KW-0739">Sodium transport</keyword>
<evidence type="ECO:0000256" key="9">
    <source>
        <dbReference type="ARBA" id="ARBA00023136"/>
    </source>
</evidence>
<dbReference type="GO" id="GO:1904200">
    <property type="term" value="P:iodide transmembrane transport"/>
    <property type="evidence" value="ECO:0007669"/>
    <property type="project" value="TreeGrafter"/>
</dbReference>
<feature type="transmembrane region" description="Helical" evidence="12">
    <location>
        <begin position="246"/>
        <end position="272"/>
    </location>
</feature>
<evidence type="ECO:0000256" key="2">
    <source>
        <dbReference type="ARBA" id="ARBA00006434"/>
    </source>
</evidence>
<dbReference type="PANTHER" id="PTHR42985:SF11">
    <property type="entry name" value="SODIUM_IODIDE COTRANSPORTER"/>
    <property type="match status" value="1"/>
</dbReference>
<keyword evidence="8" id="KW-0406">Ion transport</keyword>
<reference evidence="13" key="2">
    <citation type="submission" date="2025-08" db="UniProtKB">
        <authorList>
            <consortium name="Ensembl"/>
        </authorList>
    </citation>
    <scope>IDENTIFICATION</scope>
</reference>
<dbReference type="AlphaFoldDB" id="A0A672JTT9"/>
<feature type="transmembrane region" description="Helical" evidence="12">
    <location>
        <begin position="306"/>
        <end position="327"/>
    </location>
</feature>
<feature type="transmembrane region" description="Helical" evidence="12">
    <location>
        <begin position="381"/>
        <end position="401"/>
    </location>
</feature>
<feature type="transmembrane region" description="Helical" evidence="12">
    <location>
        <begin position="55"/>
        <end position="75"/>
    </location>
</feature>
<evidence type="ECO:0000256" key="11">
    <source>
        <dbReference type="RuleBase" id="RU362091"/>
    </source>
</evidence>
<reference evidence="13" key="3">
    <citation type="submission" date="2025-09" db="UniProtKB">
        <authorList>
            <consortium name="Ensembl"/>
        </authorList>
    </citation>
    <scope>IDENTIFICATION</scope>
</reference>
<evidence type="ECO:0000313" key="14">
    <source>
        <dbReference type="Proteomes" id="UP000472267"/>
    </source>
</evidence>
<keyword evidence="6 12" id="KW-1133">Transmembrane helix</keyword>
<dbReference type="Pfam" id="PF00474">
    <property type="entry name" value="SSF"/>
    <property type="match status" value="2"/>
</dbReference>
<evidence type="ECO:0000256" key="8">
    <source>
        <dbReference type="ARBA" id="ARBA00023065"/>
    </source>
</evidence>
<dbReference type="GO" id="GO:0005886">
    <property type="term" value="C:plasma membrane"/>
    <property type="evidence" value="ECO:0007669"/>
    <property type="project" value="UniProtKB-SubCell"/>
</dbReference>
<name>A0A672JTT9_SALFA</name>
<feature type="transmembrane region" description="Helical" evidence="12">
    <location>
        <begin position="87"/>
        <end position="106"/>
    </location>
</feature>
<feature type="transmembrane region" description="Helical" evidence="12">
    <location>
        <begin position="157"/>
        <end position="177"/>
    </location>
</feature>
<dbReference type="Gene3D" id="1.20.1730.10">
    <property type="entry name" value="Sodium/glucose cotransporter"/>
    <property type="match status" value="1"/>
</dbReference>
<feature type="transmembrane region" description="Helical" evidence="12">
    <location>
        <begin position="408"/>
        <end position="430"/>
    </location>
</feature>
<dbReference type="Ensembl" id="ENSSFAT00005058008.1">
    <property type="protein sequence ID" value="ENSSFAP00005056295.1"/>
    <property type="gene ID" value="ENSSFAG00005026625.1"/>
</dbReference>
<keyword evidence="3" id="KW-0813">Transport</keyword>
<evidence type="ECO:0000256" key="4">
    <source>
        <dbReference type="ARBA" id="ARBA00022475"/>
    </source>
</evidence>
<protein>
    <recommendedName>
        <fullName evidence="15">Solute carrier family 5 member 5</fullName>
    </recommendedName>
</protein>
<keyword evidence="7" id="KW-0915">Sodium</keyword>
<evidence type="ECO:0000313" key="13">
    <source>
        <dbReference type="Ensembl" id="ENSSFAP00005056295.1"/>
    </source>
</evidence>
<evidence type="ECO:0000256" key="12">
    <source>
        <dbReference type="SAM" id="Phobius"/>
    </source>
</evidence>
<evidence type="ECO:0000256" key="5">
    <source>
        <dbReference type="ARBA" id="ARBA00022692"/>
    </source>
</evidence>
<evidence type="ECO:0000256" key="3">
    <source>
        <dbReference type="ARBA" id="ARBA00022448"/>
    </source>
</evidence>
<evidence type="ECO:0000256" key="10">
    <source>
        <dbReference type="ARBA" id="ARBA00023201"/>
    </source>
</evidence>
<accession>A0A672JTT9</accession>
<dbReference type="InterPro" id="IPR038377">
    <property type="entry name" value="Na/Glc_symporter_sf"/>
</dbReference>
<keyword evidence="5 12" id="KW-0812">Transmembrane</keyword>
<feature type="transmembrane region" description="Helical" evidence="12">
    <location>
        <begin position="12"/>
        <end position="35"/>
    </location>
</feature>
<reference evidence="13" key="1">
    <citation type="submission" date="2019-06" db="EMBL/GenBank/DDBJ databases">
        <authorList>
            <consortium name="Wellcome Sanger Institute Data Sharing"/>
        </authorList>
    </citation>
    <scope>NUCLEOTIDE SEQUENCE [LARGE SCALE GENOMIC DNA]</scope>
</reference>
<keyword evidence="14" id="KW-1185">Reference proteome</keyword>
<keyword evidence="4" id="KW-1003">Cell membrane</keyword>
<dbReference type="PROSITE" id="PS50283">
    <property type="entry name" value="NA_SOLUT_SYMP_3"/>
    <property type="match status" value="1"/>
</dbReference>
<dbReference type="InterPro" id="IPR001734">
    <property type="entry name" value="Na/solute_symporter"/>
</dbReference>
<dbReference type="GO" id="GO:0015293">
    <property type="term" value="F:symporter activity"/>
    <property type="evidence" value="ECO:0007669"/>
    <property type="project" value="TreeGrafter"/>
</dbReference>
<dbReference type="Proteomes" id="UP000472267">
    <property type="component" value="Chromosome 23"/>
</dbReference>
<evidence type="ECO:0000256" key="7">
    <source>
        <dbReference type="ARBA" id="ARBA00023053"/>
    </source>
</evidence>
<gene>
    <name evidence="13" type="primary">slc5a5</name>
</gene>
<evidence type="ECO:0000256" key="6">
    <source>
        <dbReference type="ARBA" id="ARBA00022989"/>
    </source>
</evidence>
<dbReference type="NCBIfam" id="TIGR00813">
    <property type="entry name" value="sss"/>
    <property type="match status" value="1"/>
</dbReference>